<protein>
    <submittedName>
        <fullName evidence="8">Uncharacterized protein</fullName>
    </submittedName>
</protein>
<gene>
    <name evidence="8" type="primary">NDAI0A05770</name>
    <name evidence="8" type="ordered locus">NDAI_0A05770</name>
</gene>
<feature type="transmembrane region" description="Helical" evidence="7">
    <location>
        <begin position="168"/>
        <end position="186"/>
    </location>
</feature>
<keyword evidence="5 7" id="KW-0472">Membrane</keyword>
<feature type="compositionally biased region" description="Basic residues" evidence="6">
    <location>
        <begin position="294"/>
        <end position="308"/>
    </location>
</feature>
<keyword evidence="3 7" id="KW-0812">Transmembrane</keyword>
<feature type="transmembrane region" description="Helical" evidence="7">
    <location>
        <begin position="207"/>
        <end position="226"/>
    </location>
</feature>
<comment type="subcellular location">
    <subcellularLocation>
        <location evidence="1">Membrane</location>
        <topology evidence="1">Multi-pass membrane protein</topology>
    </subcellularLocation>
</comment>
<dbReference type="Pfam" id="PF01036">
    <property type="entry name" value="Bac_rhodopsin"/>
    <property type="match status" value="1"/>
</dbReference>
<feature type="transmembrane region" description="Helical" evidence="7">
    <location>
        <begin position="142"/>
        <end position="162"/>
    </location>
</feature>
<dbReference type="InterPro" id="IPR001425">
    <property type="entry name" value="Arc/bac/fun_rhodopsins"/>
</dbReference>
<evidence type="ECO:0000313" key="8">
    <source>
        <dbReference type="EMBL" id="CCD22732.1"/>
    </source>
</evidence>
<feature type="region of interest" description="Disordered" evidence="6">
    <location>
        <begin position="282"/>
        <end position="308"/>
    </location>
</feature>
<dbReference type="Gene3D" id="1.20.1070.10">
    <property type="entry name" value="Rhodopsin 7-helix transmembrane proteins"/>
    <property type="match status" value="1"/>
</dbReference>
<dbReference type="KEGG" id="ndi:NDAI_0A05770"/>
<evidence type="ECO:0000256" key="7">
    <source>
        <dbReference type="SAM" id="Phobius"/>
    </source>
</evidence>
<dbReference type="InterPro" id="IPR043476">
    <property type="entry name" value="Yro2-like_7TM"/>
</dbReference>
<evidence type="ECO:0000256" key="2">
    <source>
        <dbReference type="ARBA" id="ARBA00008130"/>
    </source>
</evidence>
<dbReference type="PANTHER" id="PTHR28286:SF1">
    <property type="entry name" value="30 KDA HEAT SHOCK PROTEIN-RELATED"/>
    <property type="match status" value="1"/>
</dbReference>
<dbReference type="PANTHER" id="PTHR28286">
    <property type="match status" value="1"/>
</dbReference>
<dbReference type="SUPFAM" id="SSF81321">
    <property type="entry name" value="Family A G protein-coupled receptor-like"/>
    <property type="match status" value="1"/>
</dbReference>
<dbReference type="AlphaFoldDB" id="G0W4J4"/>
<dbReference type="CDD" id="cd15239">
    <property type="entry name" value="7tm_YRO2_fungal-like"/>
    <property type="match status" value="1"/>
</dbReference>
<feature type="transmembrane region" description="Helical" evidence="7">
    <location>
        <begin position="63"/>
        <end position="82"/>
    </location>
</feature>
<dbReference type="HOGENOM" id="CLU_054785_1_0_1"/>
<keyword evidence="9" id="KW-1185">Reference proteome</keyword>
<evidence type="ECO:0000256" key="5">
    <source>
        <dbReference type="ARBA" id="ARBA00023136"/>
    </source>
</evidence>
<dbReference type="eggNOG" id="ENOG502QQVQ">
    <property type="taxonomic scope" value="Eukaryota"/>
</dbReference>
<organism evidence="8 9">
    <name type="scientific">Naumovozyma dairenensis (strain ATCC 10597 / BCRC 20456 / CBS 421 / NBRC 0211 / NRRL Y-12639)</name>
    <name type="common">Saccharomyces dairenensis</name>
    <dbReference type="NCBI Taxonomy" id="1071378"/>
    <lineage>
        <taxon>Eukaryota</taxon>
        <taxon>Fungi</taxon>
        <taxon>Dikarya</taxon>
        <taxon>Ascomycota</taxon>
        <taxon>Saccharomycotina</taxon>
        <taxon>Saccharomycetes</taxon>
        <taxon>Saccharomycetales</taxon>
        <taxon>Saccharomycetaceae</taxon>
        <taxon>Naumovozyma</taxon>
    </lineage>
</organism>
<dbReference type="RefSeq" id="XP_003667975.1">
    <property type="nucleotide sequence ID" value="XM_003667927.1"/>
</dbReference>
<accession>G0W4J4</accession>
<evidence type="ECO:0000256" key="4">
    <source>
        <dbReference type="ARBA" id="ARBA00022989"/>
    </source>
</evidence>
<feature type="transmembrane region" description="Helical" evidence="7">
    <location>
        <begin position="238"/>
        <end position="263"/>
    </location>
</feature>
<reference evidence="8 9" key="1">
    <citation type="journal article" date="2011" name="Proc. Natl. Acad. Sci. U.S.A.">
        <title>Evolutionary erosion of yeast sex chromosomes by mating-type switching accidents.</title>
        <authorList>
            <person name="Gordon J.L."/>
            <person name="Armisen D."/>
            <person name="Proux-Wera E."/>
            <person name="Oheigeartaigh S.S."/>
            <person name="Byrne K.P."/>
            <person name="Wolfe K.H."/>
        </authorList>
    </citation>
    <scope>NUCLEOTIDE SEQUENCE [LARGE SCALE GENOMIC DNA]</scope>
    <source>
        <strain evidence="9">ATCC 10597 / BCRC 20456 / CBS 421 / NBRC 0211 / NRRL Y-12639</strain>
    </source>
</reference>
<dbReference type="OMA" id="GHWNIDP"/>
<proteinExistence type="inferred from homology"/>
<dbReference type="GO" id="GO:0005886">
    <property type="term" value="C:plasma membrane"/>
    <property type="evidence" value="ECO:0007669"/>
    <property type="project" value="TreeGrafter"/>
</dbReference>
<sequence>MSNFIELVKRGGNEAVKINKPIGVDFHITDKGSDWLWSAFCIFLFFFIIMVLLMFRKPINERLFYYTALAPTGFMMIAYFTMASNLGWTPVKAKYDHVQTSTQAEHPGMRQVFYARYVGWFLAFPWPIIQASIFGKTPLWHIAFNVCFTEFYVVCFLIAALVHSTYKWGYYSFGIAAGIVTSISIMTTTRNLVKNKGNSELMNVFKIFYGIIMFLWLVYPVAFGISEGGNVLQPDSEHIFYGILDVLFLCVMPCLFVVFASYIGMDHIGYKFEAPELQPMAHSVPKALPPKLEKKTKKKGKKSKKSKK</sequence>
<dbReference type="FunFam" id="1.20.1070.10:FF:000160">
    <property type="entry name" value="Related to Opsin-1"/>
    <property type="match status" value="1"/>
</dbReference>
<evidence type="ECO:0000256" key="3">
    <source>
        <dbReference type="ARBA" id="ARBA00022692"/>
    </source>
</evidence>
<comment type="similarity">
    <text evidence="2">Belongs to the archaeal/bacterial/fungal opsin family.</text>
</comment>
<feature type="transmembrane region" description="Helical" evidence="7">
    <location>
        <begin position="35"/>
        <end position="56"/>
    </location>
</feature>
<evidence type="ECO:0000256" key="1">
    <source>
        <dbReference type="ARBA" id="ARBA00004141"/>
    </source>
</evidence>
<dbReference type="Proteomes" id="UP000000689">
    <property type="component" value="Chromosome 1"/>
</dbReference>
<dbReference type="GeneID" id="11495499"/>
<evidence type="ECO:0000256" key="6">
    <source>
        <dbReference type="SAM" id="MobiDB-lite"/>
    </source>
</evidence>
<evidence type="ECO:0000313" key="9">
    <source>
        <dbReference type="Proteomes" id="UP000000689"/>
    </source>
</evidence>
<feature type="transmembrane region" description="Helical" evidence="7">
    <location>
        <begin position="117"/>
        <end position="135"/>
    </location>
</feature>
<dbReference type="OrthoDB" id="536545at2759"/>
<dbReference type="GO" id="GO:0005783">
    <property type="term" value="C:endoplasmic reticulum"/>
    <property type="evidence" value="ECO:0007669"/>
    <property type="project" value="TreeGrafter"/>
</dbReference>
<dbReference type="SMART" id="SM01021">
    <property type="entry name" value="Bac_rhodopsin"/>
    <property type="match status" value="1"/>
</dbReference>
<keyword evidence="4 7" id="KW-1133">Transmembrane helix</keyword>
<dbReference type="EMBL" id="HE580267">
    <property type="protein sequence ID" value="CCD22732.1"/>
    <property type="molecule type" value="Genomic_DNA"/>
</dbReference>
<name>G0W4J4_NAUDC</name>